<keyword evidence="2" id="KW-1185">Reference proteome</keyword>
<dbReference type="Proteomes" id="UP000821845">
    <property type="component" value="Chromosome 7"/>
</dbReference>
<evidence type="ECO:0000313" key="1">
    <source>
        <dbReference type="EMBL" id="KAH6925420.1"/>
    </source>
</evidence>
<gene>
    <name evidence="1" type="ORF">HPB50_005041</name>
</gene>
<evidence type="ECO:0000313" key="2">
    <source>
        <dbReference type="Proteomes" id="UP000821845"/>
    </source>
</evidence>
<organism evidence="1 2">
    <name type="scientific">Hyalomma asiaticum</name>
    <name type="common">Tick</name>
    <dbReference type="NCBI Taxonomy" id="266040"/>
    <lineage>
        <taxon>Eukaryota</taxon>
        <taxon>Metazoa</taxon>
        <taxon>Ecdysozoa</taxon>
        <taxon>Arthropoda</taxon>
        <taxon>Chelicerata</taxon>
        <taxon>Arachnida</taxon>
        <taxon>Acari</taxon>
        <taxon>Parasitiformes</taxon>
        <taxon>Ixodida</taxon>
        <taxon>Ixodoidea</taxon>
        <taxon>Ixodidae</taxon>
        <taxon>Hyalomminae</taxon>
        <taxon>Hyalomma</taxon>
    </lineage>
</organism>
<name>A0ACB7RSD8_HYAAI</name>
<reference evidence="1" key="1">
    <citation type="submission" date="2020-05" db="EMBL/GenBank/DDBJ databases">
        <title>Large-scale comparative analyses of tick genomes elucidate their genetic diversity and vector capacities.</title>
        <authorList>
            <person name="Jia N."/>
            <person name="Wang J."/>
            <person name="Shi W."/>
            <person name="Du L."/>
            <person name="Sun Y."/>
            <person name="Zhan W."/>
            <person name="Jiang J."/>
            <person name="Wang Q."/>
            <person name="Zhang B."/>
            <person name="Ji P."/>
            <person name="Sakyi L.B."/>
            <person name="Cui X."/>
            <person name="Yuan T."/>
            <person name="Jiang B."/>
            <person name="Yang W."/>
            <person name="Lam T.T.-Y."/>
            <person name="Chang Q."/>
            <person name="Ding S."/>
            <person name="Wang X."/>
            <person name="Zhu J."/>
            <person name="Ruan X."/>
            <person name="Zhao L."/>
            <person name="Wei J."/>
            <person name="Que T."/>
            <person name="Du C."/>
            <person name="Cheng J."/>
            <person name="Dai P."/>
            <person name="Han X."/>
            <person name="Huang E."/>
            <person name="Gao Y."/>
            <person name="Liu J."/>
            <person name="Shao H."/>
            <person name="Ye R."/>
            <person name="Li L."/>
            <person name="Wei W."/>
            <person name="Wang X."/>
            <person name="Wang C."/>
            <person name="Yang T."/>
            <person name="Huo Q."/>
            <person name="Li W."/>
            <person name="Guo W."/>
            <person name="Chen H."/>
            <person name="Zhou L."/>
            <person name="Ni X."/>
            <person name="Tian J."/>
            <person name="Zhou Y."/>
            <person name="Sheng Y."/>
            <person name="Liu T."/>
            <person name="Pan Y."/>
            <person name="Xia L."/>
            <person name="Li J."/>
            <person name="Zhao F."/>
            <person name="Cao W."/>
        </authorList>
    </citation>
    <scope>NUCLEOTIDE SEQUENCE</scope>
    <source>
        <strain evidence="1">Hyas-2018</strain>
    </source>
</reference>
<protein>
    <submittedName>
        <fullName evidence="1">Uncharacterized protein</fullName>
    </submittedName>
</protein>
<comment type="caution">
    <text evidence="1">The sequence shown here is derived from an EMBL/GenBank/DDBJ whole genome shotgun (WGS) entry which is preliminary data.</text>
</comment>
<accession>A0ACB7RSD8</accession>
<dbReference type="EMBL" id="CM023487">
    <property type="protein sequence ID" value="KAH6925420.1"/>
    <property type="molecule type" value="Genomic_DNA"/>
</dbReference>
<proteinExistence type="predicted"/>
<sequence>MAGYRVDALSTAKINVSTLILWAEQDEYITTKVAEYNQEWLNQSAVVYYSDAGHWLTRECPSQVTERIREFAGNITGVRTDTTKNTNKKDLKKGNARNQPIQHDLPPYRRC</sequence>